<evidence type="ECO:0000259" key="5">
    <source>
        <dbReference type="PROSITE" id="PS50977"/>
    </source>
</evidence>
<protein>
    <submittedName>
        <fullName evidence="6">TetR/AcrR family transcriptional regulator</fullName>
    </submittedName>
</protein>
<keyword evidence="3" id="KW-0804">Transcription</keyword>
<reference evidence="6" key="2">
    <citation type="submission" date="2021-04" db="EMBL/GenBank/DDBJ databases">
        <authorList>
            <person name="Gilroy R."/>
        </authorList>
    </citation>
    <scope>NUCLEOTIDE SEQUENCE</scope>
    <source>
        <strain evidence="6">CHK188-5543</strain>
    </source>
</reference>
<reference evidence="6" key="1">
    <citation type="journal article" date="2021" name="PeerJ">
        <title>Extensive microbial diversity within the chicken gut microbiome revealed by metagenomics and culture.</title>
        <authorList>
            <person name="Gilroy R."/>
            <person name="Ravi A."/>
            <person name="Getino M."/>
            <person name="Pursley I."/>
            <person name="Horton D.L."/>
            <person name="Alikhan N.F."/>
            <person name="Baker D."/>
            <person name="Gharbi K."/>
            <person name="Hall N."/>
            <person name="Watson M."/>
            <person name="Adriaenssens E.M."/>
            <person name="Foster-Nyarko E."/>
            <person name="Jarju S."/>
            <person name="Secka A."/>
            <person name="Antonio M."/>
            <person name="Oren A."/>
            <person name="Chaudhuri R.R."/>
            <person name="La Ragione R."/>
            <person name="Hildebrand F."/>
            <person name="Pallen M.J."/>
        </authorList>
    </citation>
    <scope>NUCLEOTIDE SEQUENCE</scope>
    <source>
        <strain evidence="6">CHK188-5543</strain>
    </source>
</reference>
<dbReference type="PANTHER" id="PTHR47506:SF3">
    <property type="entry name" value="HTH-TYPE TRANSCRIPTIONAL REGULATOR LMRA"/>
    <property type="match status" value="1"/>
</dbReference>
<dbReference type="AlphaFoldDB" id="A0A9D1WQE8"/>
<evidence type="ECO:0000256" key="2">
    <source>
        <dbReference type="ARBA" id="ARBA00023125"/>
    </source>
</evidence>
<dbReference type="SUPFAM" id="SSF46689">
    <property type="entry name" value="Homeodomain-like"/>
    <property type="match status" value="1"/>
</dbReference>
<dbReference type="Gene3D" id="1.10.357.10">
    <property type="entry name" value="Tetracycline Repressor, domain 2"/>
    <property type="match status" value="1"/>
</dbReference>
<dbReference type="InterPro" id="IPR001647">
    <property type="entry name" value="HTH_TetR"/>
</dbReference>
<evidence type="ECO:0000313" key="7">
    <source>
        <dbReference type="Proteomes" id="UP000886800"/>
    </source>
</evidence>
<keyword evidence="1" id="KW-0805">Transcription regulation</keyword>
<evidence type="ECO:0000313" key="6">
    <source>
        <dbReference type="EMBL" id="HIX65319.1"/>
    </source>
</evidence>
<proteinExistence type="predicted"/>
<dbReference type="InterPro" id="IPR009057">
    <property type="entry name" value="Homeodomain-like_sf"/>
</dbReference>
<dbReference type="Proteomes" id="UP000886800">
    <property type="component" value="Unassembled WGS sequence"/>
</dbReference>
<evidence type="ECO:0000256" key="4">
    <source>
        <dbReference type="PROSITE-ProRule" id="PRU00335"/>
    </source>
</evidence>
<dbReference type="PANTHER" id="PTHR47506">
    <property type="entry name" value="TRANSCRIPTIONAL REGULATORY PROTEIN"/>
    <property type="match status" value="1"/>
</dbReference>
<dbReference type="PROSITE" id="PS50977">
    <property type="entry name" value="HTH_TETR_2"/>
    <property type="match status" value="1"/>
</dbReference>
<evidence type="ECO:0000256" key="1">
    <source>
        <dbReference type="ARBA" id="ARBA00023015"/>
    </source>
</evidence>
<dbReference type="GO" id="GO:0003677">
    <property type="term" value="F:DNA binding"/>
    <property type="evidence" value="ECO:0007669"/>
    <property type="project" value="UniProtKB-UniRule"/>
</dbReference>
<feature type="DNA-binding region" description="H-T-H motif" evidence="4">
    <location>
        <begin position="35"/>
        <end position="54"/>
    </location>
</feature>
<name>A0A9D1WQE8_9FIRM</name>
<comment type="caution">
    <text evidence="6">The sequence shown here is derived from an EMBL/GenBank/DDBJ whole genome shotgun (WGS) entry which is preliminary data.</text>
</comment>
<gene>
    <name evidence="6" type="ORF">H9736_03635</name>
</gene>
<evidence type="ECO:0000256" key="3">
    <source>
        <dbReference type="ARBA" id="ARBA00023163"/>
    </source>
</evidence>
<sequence length="208" mass="24136">MARKSYSEQEREQVREQLLQETTRCIVERGLIHSSVDLLCKRVGISKTFFYSLYPSKEELVLQTLRHQQPRLLRRAQALMDDPTLTWRQGAEQFLRDCCYGTKSSIAVLSIEEEQEAYRCLAPENFQVFRRDQLVFFGQVLAIFGIPAGTVDPRLFGNLALSMMMVYKAIPDTMPFLFPEVAEDMVEFQIRALVDEMEQARERAEITP</sequence>
<dbReference type="Pfam" id="PF00440">
    <property type="entry name" value="TetR_N"/>
    <property type="match status" value="1"/>
</dbReference>
<keyword evidence="2 4" id="KW-0238">DNA-binding</keyword>
<dbReference type="EMBL" id="DXES01000077">
    <property type="protein sequence ID" value="HIX65319.1"/>
    <property type="molecule type" value="Genomic_DNA"/>
</dbReference>
<feature type="domain" description="HTH tetR-type" evidence="5">
    <location>
        <begin position="12"/>
        <end position="72"/>
    </location>
</feature>
<organism evidence="6 7">
    <name type="scientific">Candidatus Anaerotruncus excrementipullorum</name>
    <dbReference type="NCBI Taxonomy" id="2838465"/>
    <lineage>
        <taxon>Bacteria</taxon>
        <taxon>Bacillati</taxon>
        <taxon>Bacillota</taxon>
        <taxon>Clostridia</taxon>
        <taxon>Eubacteriales</taxon>
        <taxon>Oscillospiraceae</taxon>
        <taxon>Anaerotruncus</taxon>
    </lineage>
</organism>
<accession>A0A9D1WQE8</accession>